<evidence type="ECO:0000259" key="2">
    <source>
        <dbReference type="Pfam" id="PF13456"/>
    </source>
</evidence>
<dbReference type="AlphaFoldDB" id="A0AAF0TZI8"/>
<organism evidence="3 4">
    <name type="scientific">Solanum verrucosum</name>
    <dbReference type="NCBI Taxonomy" id="315347"/>
    <lineage>
        <taxon>Eukaryota</taxon>
        <taxon>Viridiplantae</taxon>
        <taxon>Streptophyta</taxon>
        <taxon>Embryophyta</taxon>
        <taxon>Tracheophyta</taxon>
        <taxon>Spermatophyta</taxon>
        <taxon>Magnoliopsida</taxon>
        <taxon>eudicotyledons</taxon>
        <taxon>Gunneridae</taxon>
        <taxon>Pentapetalae</taxon>
        <taxon>asterids</taxon>
        <taxon>lamiids</taxon>
        <taxon>Solanales</taxon>
        <taxon>Solanaceae</taxon>
        <taxon>Solanoideae</taxon>
        <taxon>Solaneae</taxon>
        <taxon>Solanum</taxon>
    </lineage>
</organism>
<dbReference type="CDD" id="cd06222">
    <property type="entry name" value="RNase_H_like"/>
    <property type="match status" value="1"/>
</dbReference>
<feature type="domain" description="RNase H type-1" evidence="2">
    <location>
        <begin position="41"/>
        <end position="146"/>
    </location>
</feature>
<dbReference type="EMBL" id="CP133617">
    <property type="protein sequence ID" value="WMV33910.1"/>
    <property type="molecule type" value="Genomic_DNA"/>
</dbReference>
<dbReference type="InterPro" id="IPR002156">
    <property type="entry name" value="RNaseH_domain"/>
</dbReference>
<dbReference type="InterPro" id="IPR053151">
    <property type="entry name" value="RNase_H-like"/>
</dbReference>
<evidence type="ECO:0000313" key="3">
    <source>
        <dbReference type="EMBL" id="WMV33910.1"/>
    </source>
</evidence>
<protein>
    <recommendedName>
        <fullName evidence="2">RNase H type-1 domain-containing protein</fullName>
    </recommendedName>
</protein>
<sequence length="206" mass="24324">MRIEKFLFLIYVFNLCFRLRWPWRKKFNFIYYNWNWSRKVAGGILRNKMGSMIMAFSYPTQFCTNYSEAQAALVGISWCSNQHFEALEVELDSMTVVQMINGIGKPPWRILGIIAEIKLLINHKNITVKHCYTEANEVADALAKYATQIQDPKIFLQEVDLLEVTKGLLRMNKFDFPTFEEETRRLIPDNLIHLEYFYLYALTIVV</sequence>
<keyword evidence="1" id="KW-0732">Signal</keyword>
<dbReference type="InterPro" id="IPR012337">
    <property type="entry name" value="RNaseH-like_sf"/>
</dbReference>
<dbReference type="Proteomes" id="UP001234989">
    <property type="component" value="Chromosome 6"/>
</dbReference>
<dbReference type="SUPFAM" id="SSF53098">
    <property type="entry name" value="Ribonuclease H-like"/>
    <property type="match status" value="1"/>
</dbReference>
<evidence type="ECO:0000256" key="1">
    <source>
        <dbReference type="SAM" id="SignalP"/>
    </source>
</evidence>
<dbReference type="Gene3D" id="3.30.420.10">
    <property type="entry name" value="Ribonuclease H-like superfamily/Ribonuclease H"/>
    <property type="match status" value="1"/>
</dbReference>
<dbReference type="PANTHER" id="PTHR47723:SF7">
    <property type="entry name" value="RNASE H FAMILY PROTEIN"/>
    <property type="match status" value="1"/>
</dbReference>
<accession>A0AAF0TZI8</accession>
<dbReference type="InterPro" id="IPR036397">
    <property type="entry name" value="RNaseH_sf"/>
</dbReference>
<dbReference type="GO" id="GO:0004523">
    <property type="term" value="F:RNA-DNA hybrid ribonuclease activity"/>
    <property type="evidence" value="ECO:0007669"/>
    <property type="project" value="InterPro"/>
</dbReference>
<dbReference type="PANTHER" id="PTHR47723">
    <property type="entry name" value="OS05G0353850 PROTEIN"/>
    <property type="match status" value="1"/>
</dbReference>
<dbReference type="GO" id="GO:0003676">
    <property type="term" value="F:nucleic acid binding"/>
    <property type="evidence" value="ECO:0007669"/>
    <property type="project" value="InterPro"/>
</dbReference>
<keyword evidence="4" id="KW-1185">Reference proteome</keyword>
<dbReference type="InterPro" id="IPR044730">
    <property type="entry name" value="RNase_H-like_dom_plant"/>
</dbReference>
<proteinExistence type="predicted"/>
<reference evidence="3" key="1">
    <citation type="submission" date="2023-08" db="EMBL/GenBank/DDBJ databases">
        <title>A de novo genome assembly of Solanum verrucosum Schlechtendal, a Mexican diploid species geographically isolated from the other diploid A-genome species in potato relatives.</title>
        <authorList>
            <person name="Hosaka K."/>
        </authorList>
    </citation>
    <scope>NUCLEOTIDE SEQUENCE</scope>
    <source>
        <tissue evidence="3">Young leaves</tissue>
    </source>
</reference>
<dbReference type="Pfam" id="PF13456">
    <property type="entry name" value="RVT_3"/>
    <property type="match status" value="1"/>
</dbReference>
<feature type="chain" id="PRO_5042251448" description="RNase H type-1 domain-containing protein" evidence="1">
    <location>
        <begin position="19"/>
        <end position="206"/>
    </location>
</feature>
<gene>
    <name evidence="3" type="ORF">MTR67_027295</name>
</gene>
<feature type="signal peptide" evidence="1">
    <location>
        <begin position="1"/>
        <end position="18"/>
    </location>
</feature>
<evidence type="ECO:0000313" key="4">
    <source>
        <dbReference type="Proteomes" id="UP001234989"/>
    </source>
</evidence>
<name>A0AAF0TZI8_SOLVR</name>